<dbReference type="InterPro" id="IPR017441">
    <property type="entry name" value="Protein_kinase_ATP_BS"/>
</dbReference>
<sequence length="682" mass="73030">MLLIVILLCFNSLSLVHASGDVTDFVFNGFAGANLTVDDSAAVTPDGVLVLTNGTYLMKGHGLYPAPLHFRSPPSAAGGAAGGVLSFSTTFAFAILSEYADLSAYGLAFFVAPTTKSFSHTLPSQFMGLFNTSDVGNATNHVFAVELDTLLNVEFGDIDSNHVGIDLNGLRSVKAASAAYYDDGGGGVLRHMSLISGEAMQVWVEYDGPSTVLNVTLAPLRVPKPSKPLLSHAVDLSAVITDASFAGFAASQGAMSSRHCVLGWSFSLNGSAPPLDYSKLPKPPVAAAGSGGKANKVLEAVLPIGVVVLVLAVVTGAFVFGWRRAKYAELREEWEDEFGPRRFSYKDLFLATGGFADGHLLGAGGFGRVYKGVLPASKLEVAVKRVSHDSRQGIREFVAEITSIGRLQHRNLARLLGYCRRQGELLLVYEYMPNGSLDRFLYDRERKPADLDWGKRFRIIRDVALGLFYLHNNCEQVIVHRDVKASNVLLDGGMSGRLGDFGLARLHDHGADPRTTRVVGTIGYLAPELARTSKATPRTDVFAFGVFLLEVTCGRRPIEDDARTGDRVLLVDWVRGRWSEGRLGDCVDEGIRGEHDAGEAALALKLGMLCTQASPGARPTMVEVVQYLDGTLRLPELLPTALDFGGMASLQSDGFDSYAVSSYPTSASDASHGTVSDLSGGR</sequence>
<dbReference type="GO" id="GO:0016020">
    <property type="term" value="C:membrane"/>
    <property type="evidence" value="ECO:0007669"/>
    <property type="project" value="UniProtKB-SubCell"/>
</dbReference>
<evidence type="ECO:0000256" key="16">
    <source>
        <dbReference type="ARBA" id="ARBA00023180"/>
    </source>
</evidence>
<evidence type="ECO:0000256" key="14">
    <source>
        <dbReference type="ARBA" id="ARBA00023136"/>
    </source>
</evidence>
<keyword evidence="7 20" id="KW-0812">Transmembrane</keyword>
<keyword evidence="5" id="KW-0723">Serine/threonine-protein kinase</keyword>
<evidence type="ECO:0000256" key="3">
    <source>
        <dbReference type="ARBA" id="ARBA00010217"/>
    </source>
</evidence>
<dbReference type="FunFam" id="3.30.200.20:FF:000112">
    <property type="entry name" value="Lectin-domain containing receptor kinase A4.3"/>
    <property type="match status" value="1"/>
</dbReference>
<evidence type="ECO:0000256" key="9">
    <source>
        <dbReference type="ARBA" id="ARBA00022734"/>
    </source>
</evidence>
<evidence type="ECO:0000256" key="7">
    <source>
        <dbReference type="ARBA" id="ARBA00022692"/>
    </source>
</evidence>
<evidence type="ECO:0000256" key="8">
    <source>
        <dbReference type="ARBA" id="ARBA00022729"/>
    </source>
</evidence>
<organism evidence="23 24">
    <name type="scientific">Urochloa decumbens</name>
    <dbReference type="NCBI Taxonomy" id="240449"/>
    <lineage>
        <taxon>Eukaryota</taxon>
        <taxon>Viridiplantae</taxon>
        <taxon>Streptophyta</taxon>
        <taxon>Embryophyta</taxon>
        <taxon>Tracheophyta</taxon>
        <taxon>Spermatophyta</taxon>
        <taxon>Magnoliopsida</taxon>
        <taxon>Liliopsida</taxon>
        <taxon>Poales</taxon>
        <taxon>Poaceae</taxon>
        <taxon>PACMAD clade</taxon>
        <taxon>Panicoideae</taxon>
        <taxon>Panicodae</taxon>
        <taxon>Paniceae</taxon>
        <taxon>Melinidinae</taxon>
        <taxon>Urochloa</taxon>
    </lineage>
</organism>
<evidence type="ECO:0000256" key="18">
    <source>
        <dbReference type="ARBA" id="ARBA00048679"/>
    </source>
</evidence>
<comment type="catalytic activity">
    <reaction evidence="18">
        <text>L-seryl-[protein] + ATP = O-phospho-L-seryl-[protein] + ADP + H(+)</text>
        <dbReference type="Rhea" id="RHEA:17989"/>
        <dbReference type="Rhea" id="RHEA-COMP:9863"/>
        <dbReference type="Rhea" id="RHEA-COMP:11604"/>
        <dbReference type="ChEBI" id="CHEBI:15378"/>
        <dbReference type="ChEBI" id="CHEBI:29999"/>
        <dbReference type="ChEBI" id="CHEBI:30616"/>
        <dbReference type="ChEBI" id="CHEBI:83421"/>
        <dbReference type="ChEBI" id="CHEBI:456216"/>
        <dbReference type="EC" id="2.7.11.1"/>
    </reaction>
</comment>
<protein>
    <recommendedName>
        <fullName evidence="4">non-specific serine/threonine protein kinase</fullName>
        <ecNumber evidence="4">2.7.11.1</ecNumber>
    </recommendedName>
</protein>
<evidence type="ECO:0000256" key="19">
    <source>
        <dbReference type="PROSITE-ProRule" id="PRU10141"/>
    </source>
</evidence>
<dbReference type="SUPFAM" id="SSF49899">
    <property type="entry name" value="Concanavalin A-like lectins/glucanases"/>
    <property type="match status" value="1"/>
</dbReference>
<dbReference type="GO" id="GO:0030246">
    <property type="term" value="F:carbohydrate binding"/>
    <property type="evidence" value="ECO:0007669"/>
    <property type="project" value="UniProtKB-KW"/>
</dbReference>
<keyword evidence="13 20" id="KW-1133">Transmembrane helix</keyword>
<dbReference type="PROSITE" id="PS50011">
    <property type="entry name" value="PROTEIN_KINASE_DOM"/>
    <property type="match status" value="1"/>
</dbReference>
<feature type="domain" description="Protein kinase" evidence="22">
    <location>
        <begin position="355"/>
        <end position="632"/>
    </location>
</feature>
<feature type="binding site" evidence="19">
    <location>
        <position position="384"/>
    </location>
    <ligand>
        <name>ATP</name>
        <dbReference type="ChEBI" id="CHEBI:30616"/>
    </ligand>
</feature>
<evidence type="ECO:0000256" key="17">
    <source>
        <dbReference type="ARBA" id="ARBA00047899"/>
    </source>
</evidence>
<evidence type="ECO:0000256" key="5">
    <source>
        <dbReference type="ARBA" id="ARBA00022527"/>
    </source>
</evidence>
<keyword evidence="16" id="KW-0325">Glycoprotein</keyword>
<reference evidence="24" key="1">
    <citation type="submission" date="2024-06" db="EMBL/GenBank/DDBJ databases">
        <authorList>
            <person name="Ryan C."/>
        </authorList>
    </citation>
    <scope>NUCLEOTIDE SEQUENCE [LARGE SCALE GENOMIC DNA]</scope>
</reference>
<dbReference type="PROSITE" id="PS00108">
    <property type="entry name" value="PROTEIN_KINASE_ST"/>
    <property type="match status" value="1"/>
</dbReference>
<evidence type="ECO:0000256" key="10">
    <source>
        <dbReference type="ARBA" id="ARBA00022741"/>
    </source>
</evidence>
<feature type="signal peptide" evidence="21">
    <location>
        <begin position="1"/>
        <end position="18"/>
    </location>
</feature>
<dbReference type="Gene3D" id="3.30.200.20">
    <property type="entry name" value="Phosphorylase Kinase, domain 1"/>
    <property type="match status" value="1"/>
</dbReference>
<dbReference type="Gene3D" id="2.60.120.200">
    <property type="match status" value="1"/>
</dbReference>
<dbReference type="GO" id="GO:0004674">
    <property type="term" value="F:protein serine/threonine kinase activity"/>
    <property type="evidence" value="ECO:0007669"/>
    <property type="project" value="UniProtKB-KW"/>
</dbReference>
<dbReference type="EC" id="2.7.11.1" evidence="4"/>
<evidence type="ECO:0000256" key="6">
    <source>
        <dbReference type="ARBA" id="ARBA00022679"/>
    </source>
</evidence>
<evidence type="ECO:0000313" key="23">
    <source>
        <dbReference type="EMBL" id="CAL4944607.1"/>
    </source>
</evidence>
<evidence type="ECO:0000256" key="20">
    <source>
        <dbReference type="SAM" id="Phobius"/>
    </source>
</evidence>
<keyword evidence="8 21" id="KW-0732">Signal</keyword>
<proteinExistence type="inferred from homology"/>
<dbReference type="CDD" id="cd14066">
    <property type="entry name" value="STKc_IRAK"/>
    <property type="match status" value="1"/>
</dbReference>
<keyword evidence="14 20" id="KW-0472">Membrane</keyword>
<gene>
    <name evidence="23" type="ORF">URODEC1_LOCUS34930</name>
</gene>
<keyword evidence="9" id="KW-0430">Lectin</keyword>
<evidence type="ECO:0000259" key="22">
    <source>
        <dbReference type="PROSITE" id="PS50011"/>
    </source>
</evidence>
<keyword evidence="24" id="KW-1185">Reference proteome</keyword>
<dbReference type="InterPro" id="IPR000719">
    <property type="entry name" value="Prot_kinase_dom"/>
</dbReference>
<evidence type="ECO:0000256" key="12">
    <source>
        <dbReference type="ARBA" id="ARBA00022840"/>
    </source>
</evidence>
<evidence type="ECO:0000256" key="1">
    <source>
        <dbReference type="ARBA" id="ARBA00004479"/>
    </source>
</evidence>
<evidence type="ECO:0000256" key="21">
    <source>
        <dbReference type="SAM" id="SignalP"/>
    </source>
</evidence>
<dbReference type="InterPro" id="IPR011009">
    <property type="entry name" value="Kinase-like_dom_sf"/>
</dbReference>
<evidence type="ECO:0000256" key="11">
    <source>
        <dbReference type="ARBA" id="ARBA00022777"/>
    </source>
</evidence>
<comment type="similarity">
    <text evidence="3">In the C-terminal section; belongs to the protein kinase superfamily. Ser/Thr protein kinase family.</text>
</comment>
<dbReference type="AlphaFoldDB" id="A0ABC8YK59"/>
<dbReference type="InterPro" id="IPR050528">
    <property type="entry name" value="L-type_Lectin-RKs"/>
</dbReference>
<comment type="similarity">
    <text evidence="2">In the N-terminal section; belongs to the leguminous lectin family.</text>
</comment>
<evidence type="ECO:0000256" key="15">
    <source>
        <dbReference type="ARBA" id="ARBA00023170"/>
    </source>
</evidence>
<dbReference type="InterPro" id="IPR001220">
    <property type="entry name" value="Legume_lectin_dom"/>
</dbReference>
<dbReference type="InterPro" id="IPR013320">
    <property type="entry name" value="ConA-like_dom_sf"/>
</dbReference>
<name>A0ABC8YK59_9POAL</name>
<dbReference type="InterPro" id="IPR008271">
    <property type="entry name" value="Ser/Thr_kinase_AS"/>
</dbReference>
<dbReference type="Proteomes" id="UP001497457">
    <property type="component" value="Chromosome 16b"/>
</dbReference>
<dbReference type="GO" id="GO:0005524">
    <property type="term" value="F:ATP binding"/>
    <property type="evidence" value="ECO:0007669"/>
    <property type="project" value="UniProtKB-UniRule"/>
</dbReference>
<dbReference type="SMART" id="SM00220">
    <property type="entry name" value="S_TKc"/>
    <property type="match status" value="1"/>
</dbReference>
<keyword evidence="15" id="KW-0675">Receptor</keyword>
<dbReference type="Pfam" id="PF00139">
    <property type="entry name" value="Lectin_legB"/>
    <property type="match status" value="1"/>
</dbReference>
<dbReference type="Gene3D" id="1.10.510.10">
    <property type="entry name" value="Transferase(Phosphotransferase) domain 1"/>
    <property type="match status" value="1"/>
</dbReference>
<keyword evidence="6" id="KW-0808">Transferase</keyword>
<feature type="transmembrane region" description="Helical" evidence="20">
    <location>
        <begin position="300"/>
        <end position="322"/>
    </location>
</feature>
<reference evidence="23 24" key="2">
    <citation type="submission" date="2024-10" db="EMBL/GenBank/DDBJ databases">
        <authorList>
            <person name="Ryan C."/>
        </authorList>
    </citation>
    <scope>NUCLEOTIDE SEQUENCE [LARGE SCALE GENOMIC DNA]</scope>
</reference>
<keyword evidence="12 19" id="KW-0067">ATP-binding</keyword>
<evidence type="ECO:0000313" key="24">
    <source>
        <dbReference type="Proteomes" id="UP001497457"/>
    </source>
</evidence>
<dbReference type="PROSITE" id="PS00107">
    <property type="entry name" value="PROTEIN_KINASE_ATP"/>
    <property type="match status" value="1"/>
</dbReference>
<dbReference type="PANTHER" id="PTHR27007">
    <property type="match status" value="1"/>
</dbReference>
<evidence type="ECO:0000256" key="13">
    <source>
        <dbReference type="ARBA" id="ARBA00022989"/>
    </source>
</evidence>
<dbReference type="FunFam" id="2.60.120.200:FF:000051">
    <property type="entry name" value="L-type lectin-domain containing receptor kinase V.9"/>
    <property type="match status" value="1"/>
</dbReference>
<accession>A0ABC8YK59</accession>
<evidence type="ECO:0000256" key="2">
    <source>
        <dbReference type="ARBA" id="ARBA00008536"/>
    </source>
</evidence>
<evidence type="ECO:0000256" key="4">
    <source>
        <dbReference type="ARBA" id="ARBA00012513"/>
    </source>
</evidence>
<dbReference type="Pfam" id="PF00069">
    <property type="entry name" value="Pkinase"/>
    <property type="match status" value="1"/>
</dbReference>
<dbReference type="SUPFAM" id="SSF56112">
    <property type="entry name" value="Protein kinase-like (PK-like)"/>
    <property type="match status" value="1"/>
</dbReference>
<feature type="chain" id="PRO_5044872427" description="non-specific serine/threonine protein kinase" evidence="21">
    <location>
        <begin position="19"/>
        <end position="682"/>
    </location>
</feature>
<dbReference type="EMBL" id="OZ075126">
    <property type="protein sequence ID" value="CAL4944607.1"/>
    <property type="molecule type" value="Genomic_DNA"/>
</dbReference>
<keyword evidence="10 19" id="KW-0547">Nucleotide-binding</keyword>
<comment type="subcellular location">
    <subcellularLocation>
        <location evidence="1">Membrane</location>
        <topology evidence="1">Single-pass type I membrane protein</topology>
    </subcellularLocation>
</comment>
<dbReference type="CDD" id="cd06899">
    <property type="entry name" value="lectin_legume_LecRK_Arcelin_ConA"/>
    <property type="match status" value="1"/>
</dbReference>
<dbReference type="FunFam" id="1.10.510.10:FF:000108">
    <property type="entry name" value="L-type lectin-domain containing receptor kinase S.4"/>
    <property type="match status" value="1"/>
</dbReference>
<comment type="catalytic activity">
    <reaction evidence="17">
        <text>L-threonyl-[protein] + ATP = O-phospho-L-threonyl-[protein] + ADP + H(+)</text>
        <dbReference type="Rhea" id="RHEA:46608"/>
        <dbReference type="Rhea" id="RHEA-COMP:11060"/>
        <dbReference type="Rhea" id="RHEA-COMP:11605"/>
        <dbReference type="ChEBI" id="CHEBI:15378"/>
        <dbReference type="ChEBI" id="CHEBI:30013"/>
        <dbReference type="ChEBI" id="CHEBI:30616"/>
        <dbReference type="ChEBI" id="CHEBI:61977"/>
        <dbReference type="ChEBI" id="CHEBI:456216"/>
        <dbReference type="EC" id="2.7.11.1"/>
    </reaction>
</comment>
<keyword evidence="11" id="KW-0418">Kinase</keyword>